<dbReference type="BioCyc" id="BSUB633149:G1GM8-3072-MONOMER"/>
<dbReference type="EMBL" id="CP002102">
    <property type="protein sequence ID" value="ADL02361.1"/>
    <property type="molecule type" value="Genomic_DNA"/>
</dbReference>
<keyword evidence="1" id="KW-0812">Transmembrane</keyword>
<dbReference type="AlphaFoldDB" id="D9QP98"/>
<keyword evidence="1" id="KW-1133">Transmembrane helix</keyword>
<feature type="transmembrane region" description="Helical" evidence="1">
    <location>
        <begin position="403"/>
        <end position="425"/>
    </location>
</feature>
<keyword evidence="3" id="KW-1185">Reference proteome</keyword>
<dbReference type="eggNOG" id="COG4949">
    <property type="taxonomic scope" value="Bacteria"/>
</dbReference>
<evidence type="ECO:0000256" key="1">
    <source>
        <dbReference type="SAM" id="Phobius"/>
    </source>
</evidence>
<dbReference type="Pfam" id="PF11902">
    <property type="entry name" value="DUF3422"/>
    <property type="match status" value="1"/>
</dbReference>
<evidence type="ECO:0008006" key="4">
    <source>
        <dbReference type="Google" id="ProtNLM"/>
    </source>
</evidence>
<feature type="transmembrane region" description="Helical" evidence="1">
    <location>
        <begin position="373"/>
        <end position="391"/>
    </location>
</feature>
<evidence type="ECO:0000313" key="2">
    <source>
        <dbReference type="EMBL" id="ADL02361.1"/>
    </source>
</evidence>
<organism evidence="2 3">
    <name type="scientific">Brevundimonas subvibrioides (strain ATCC 15264 / DSM 4735 / LMG 14903 / NBRC 16000 / CB 81)</name>
    <name type="common">Caulobacter subvibrioides</name>
    <dbReference type="NCBI Taxonomy" id="633149"/>
    <lineage>
        <taxon>Bacteria</taxon>
        <taxon>Pseudomonadati</taxon>
        <taxon>Pseudomonadota</taxon>
        <taxon>Alphaproteobacteria</taxon>
        <taxon>Caulobacterales</taxon>
        <taxon>Caulobacteraceae</taxon>
        <taxon>Brevundimonas</taxon>
    </lineage>
</organism>
<name>D9QP98_BRESC</name>
<dbReference type="HOGENOM" id="CLU_035873_0_0_5"/>
<reference evidence="3" key="1">
    <citation type="journal article" date="2011" name="J. Bacteriol.">
        <title>Genome sequences of eight morphologically diverse alphaproteobacteria.</title>
        <authorList>
            <consortium name="US DOE Joint Genome Institute"/>
            <person name="Brown P.J."/>
            <person name="Kysela D.T."/>
            <person name="Buechlein A."/>
            <person name="Hemmerich C."/>
            <person name="Brun Y.V."/>
        </authorList>
    </citation>
    <scope>NUCLEOTIDE SEQUENCE [LARGE SCALE GENOMIC DNA]</scope>
    <source>
        <strain evidence="3">ATCC 15264 / DSM 4735 / LMG 14903 / NBRC 16000 / CB 81</strain>
    </source>
</reference>
<sequence>MGDEMASASGSARSWRYHPQRDALLAEAHARPFTPLVGPALVTRIATLAGQDGEARDREHMTALCRRLGQSEPGPGARWCALDAGMWRLRWERHTELSTWTFFRTPTGTVPFAETALDLAPEDWLAQMPGEVLVATRLEVWPAVDEKATAALFGVEAVGASLADGAAIALTDFRPDAGGMTRFLMLAHAGDAALTGRLVQGLLEIETYRLMALLAFPVAGQTSGELAAIERRAAALAHRLAEDSDPEADRLLLEQLSALAGETEALIGRTGFRFGAAAAYHGIVRERIEMLREHHIEGLLTLGEFMQRRLDPAMRTCDAVGERQRATIDRIARMAQMLNTRVEVAAEATSAALLASMDRRAGTSLKLQQAVEGFSTVAIAYYAIGLLGFPLKAIEHAWPRFDATLAQGIIAPILALAVWIGLSAWRHRLEKDH</sequence>
<proteinExistence type="predicted"/>
<dbReference type="InParanoid" id="D9QP98"/>
<gene>
    <name evidence="2" type="ordered locus">Bresu_3055</name>
</gene>
<keyword evidence="1" id="KW-0472">Membrane</keyword>
<dbReference type="KEGG" id="bsb:Bresu_3055"/>
<protein>
    <recommendedName>
        <fullName evidence="4">Egg lysin</fullName>
    </recommendedName>
</protein>
<dbReference type="Proteomes" id="UP000002696">
    <property type="component" value="Chromosome"/>
</dbReference>
<dbReference type="STRING" id="633149.Bresu_3055"/>
<dbReference type="InterPro" id="IPR021830">
    <property type="entry name" value="DUF3422"/>
</dbReference>
<accession>D9QP98</accession>
<evidence type="ECO:0000313" key="3">
    <source>
        <dbReference type="Proteomes" id="UP000002696"/>
    </source>
</evidence>